<comment type="caution">
    <text evidence="7">The sequence shown here is derived from an EMBL/GenBank/DDBJ whole genome shotgun (WGS) entry which is preliminary data.</text>
</comment>
<dbReference type="EMBL" id="JACJSI010000040">
    <property type="protein sequence ID" value="MBD2531744.1"/>
    <property type="molecule type" value="Genomic_DNA"/>
</dbReference>
<feature type="transmembrane region" description="Helical" evidence="5">
    <location>
        <begin position="124"/>
        <end position="149"/>
    </location>
</feature>
<dbReference type="PROSITE" id="PS50801">
    <property type="entry name" value="STAS"/>
    <property type="match status" value="1"/>
</dbReference>
<feature type="transmembrane region" description="Helical" evidence="5">
    <location>
        <begin position="313"/>
        <end position="334"/>
    </location>
</feature>
<evidence type="ECO:0000256" key="4">
    <source>
        <dbReference type="ARBA" id="ARBA00023136"/>
    </source>
</evidence>
<keyword evidence="8" id="KW-1185">Reference proteome</keyword>
<comment type="subcellular location">
    <subcellularLocation>
        <location evidence="1">Membrane</location>
        <topology evidence="1">Multi-pass membrane protein</topology>
    </subcellularLocation>
</comment>
<protein>
    <recommendedName>
        <fullName evidence="6">STAS domain-containing protein</fullName>
    </recommendedName>
</protein>
<feature type="transmembrane region" description="Helical" evidence="5">
    <location>
        <begin position="199"/>
        <end position="221"/>
    </location>
</feature>
<evidence type="ECO:0000259" key="6">
    <source>
        <dbReference type="PROSITE" id="PS50801"/>
    </source>
</evidence>
<dbReference type="PANTHER" id="PTHR11814">
    <property type="entry name" value="SULFATE TRANSPORTER"/>
    <property type="match status" value="1"/>
</dbReference>
<feature type="transmembrane region" description="Helical" evidence="5">
    <location>
        <begin position="169"/>
        <end position="187"/>
    </location>
</feature>
<keyword evidence="4 5" id="KW-0472">Membrane</keyword>
<dbReference type="Pfam" id="PF00916">
    <property type="entry name" value="Sulfate_transp"/>
    <property type="match status" value="1"/>
</dbReference>
<evidence type="ECO:0000313" key="7">
    <source>
        <dbReference type="EMBL" id="MBD2531744.1"/>
    </source>
</evidence>
<evidence type="ECO:0000256" key="5">
    <source>
        <dbReference type="SAM" id="Phobius"/>
    </source>
</evidence>
<keyword evidence="2 5" id="KW-0812">Transmembrane</keyword>
<evidence type="ECO:0000256" key="3">
    <source>
        <dbReference type="ARBA" id="ARBA00022989"/>
    </source>
</evidence>
<feature type="transmembrane region" description="Helical" evidence="5">
    <location>
        <begin position="92"/>
        <end position="112"/>
    </location>
</feature>
<dbReference type="InterPro" id="IPR002645">
    <property type="entry name" value="STAS_dom"/>
</dbReference>
<dbReference type="InterPro" id="IPR011547">
    <property type="entry name" value="SLC26A/SulP_dom"/>
</dbReference>
<keyword evidence="3 5" id="KW-1133">Transmembrane helix</keyword>
<evidence type="ECO:0000256" key="2">
    <source>
        <dbReference type="ARBA" id="ARBA00022692"/>
    </source>
</evidence>
<reference evidence="7 8" key="1">
    <citation type="journal article" date="2020" name="ISME J.">
        <title>Comparative genomics reveals insights into cyanobacterial evolution and habitat adaptation.</title>
        <authorList>
            <person name="Chen M.Y."/>
            <person name="Teng W.K."/>
            <person name="Zhao L."/>
            <person name="Hu C.X."/>
            <person name="Zhou Y.K."/>
            <person name="Han B.P."/>
            <person name="Song L.R."/>
            <person name="Shu W.S."/>
        </authorList>
    </citation>
    <scope>NUCLEOTIDE SEQUENCE [LARGE SCALE GENOMIC DNA]</scope>
    <source>
        <strain evidence="7 8">FACHB-838</strain>
    </source>
</reference>
<evidence type="ECO:0000313" key="8">
    <source>
        <dbReference type="Proteomes" id="UP000623440"/>
    </source>
</evidence>
<feature type="domain" description="STAS" evidence="6">
    <location>
        <begin position="370"/>
        <end position="430"/>
    </location>
</feature>
<name>A0ABR8DQK8_9NOSO</name>
<feature type="transmembrane region" description="Helical" evidence="5">
    <location>
        <begin position="42"/>
        <end position="61"/>
    </location>
</feature>
<evidence type="ECO:0000256" key="1">
    <source>
        <dbReference type="ARBA" id="ARBA00004141"/>
    </source>
</evidence>
<dbReference type="Proteomes" id="UP000623440">
    <property type="component" value="Unassembled WGS sequence"/>
</dbReference>
<gene>
    <name evidence="7" type="ORF">H6G97_19945</name>
</gene>
<proteinExistence type="predicted"/>
<sequence>MSLTNTINFRNLRGDLLGGVTAAIVSLPLALAFGVASGAGPVAGLYGAVCVGFFAALFGGTPTLISEPTGPMTVVMTAIVGSMTAANPENGLAMSFTVVMLAGVFQIFFGIFKLGKYITLMPYSVISGFMSGIGVILIILQIAPFVGQANPKGGVLGMVQNLPLLLTKINPAETALGLLTLAIIFFMPSKIKRIIPPQLVALIVGTIVSLTIFGGVDIRRIGEIPVGLPTLQIPTFSASQITVMIVDGAMLGMLGCIDTLLTAVIADSLTRTEHKSDKELIGQGIGNLVSGLCGGLPGAGATMGTVVNIQTGASTAVSGLTRALILLIVVLWAARVTQPIPMAVLAGIALKVGIDILDWSFLKRAHKVSLKVTASLAIENAIKDASEQGRHVLVVGATSKVKKRLDKFGISRFVPEHYMFVDRVDALKQAVALVNPHATDANTSGVSNYTDTYS</sequence>
<dbReference type="RefSeq" id="WP_190942420.1">
    <property type="nucleotide sequence ID" value="NZ_JACJSI010000040.1"/>
</dbReference>
<feature type="transmembrane region" description="Helical" evidence="5">
    <location>
        <begin position="241"/>
        <end position="266"/>
    </location>
</feature>
<accession>A0ABR8DQK8</accession>
<organism evidence="7 8">
    <name type="scientific">Nostoc flagelliforme FACHB-838</name>
    <dbReference type="NCBI Taxonomy" id="2692904"/>
    <lineage>
        <taxon>Bacteria</taxon>
        <taxon>Bacillati</taxon>
        <taxon>Cyanobacteriota</taxon>
        <taxon>Cyanophyceae</taxon>
        <taxon>Nostocales</taxon>
        <taxon>Nostocaceae</taxon>
        <taxon>Nostoc</taxon>
    </lineage>
</organism>
<dbReference type="InterPro" id="IPR001902">
    <property type="entry name" value="SLC26A/SulP_fam"/>
</dbReference>